<sequence>MLRVLTDRFAAAESITVAKAEIDAFVASTAVALAGERAEAAARRDALKHELAAGKLPAERKAQVEREIASADPALAEPFWSYYRDHARHSFYQPGSRAEKAAFTTPPWGAR</sequence>
<evidence type="ECO:0000313" key="1">
    <source>
        <dbReference type="EMBL" id="EXI65070.1"/>
    </source>
</evidence>
<dbReference type="PATRIC" id="fig|1454001.3.peg.3561"/>
<dbReference type="STRING" id="1454001.AW08_03523"/>
<comment type="caution">
    <text evidence="1">The sequence shown here is derived from an EMBL/GenBank/DDBJ whole genome shotgun (WGS) entry which is preliminary data.</text>
</comment>
<accession>A0A011NKZ4</accession>
<name>A0A011NKZ4_9PROT</name>
<organism evidence="1 2">
    <name type="scientific">Candidatus Accumulibacter adjunctus</name>
    <dbReference type="NCBI Taxonomy" id="1454001"/>
    <lineage>
        <taxon>Bacteria</taxon>
        <taxon>Pseudomonadati</taxon>
        <taxon>Pseudomonadota</taxon>
        <taxon>Betaproteobacteria</taxon>
        <taxon>Candidatus Accumulibacter</taxon>
    </lineage>
</organism>
<gene>
    <name evidence="1" type="ORF">AW08_03523</name>
</gene>
<dbReference type="EMBL" id="JFAX01000029">
    <property type="protein sequence ID" value="EXI65070.1"/>
    <property type="molecule type" value="Genomic_DNA"/>
</dbReference>
<dbReference type="AlphaFoldDB" id="A0A011NKZ4"/>
<evidence type="ECO:0000313" key="2">
    <source>
        <dbReference type="Proteomes" id="UP000020218"/>
    </source>
</evidence>
<protein>
    <submittedName>
        <fullName evidence="1">Uncharacterized protein</fullName>
    </submittedName>
</protein>
<keyword evidence="2" id="KW-1185">Reference proteome</keyword>
<dbReference type="Proteomes" id="UP000020218">
    <property type="component" value="Unassembled WGS sequence"/>
</dbReference>
<proteinExistence type="predicted"/>
<reference evidence="1" key="1">
    <citation type="submission" date="2014-02" db="EMBL/GenBank/DDBJ databases">
        <title>Expanding our view of genomic diversity in Candidatus Accumulibacter clades.</title>
        <authorList>
            <person name="Skennerton C.T."/>
            <person name="Barr J.J."/>
            <person name="Slater F.R."/>
            <person name="Bond P.L."/>
            <person name="Tyson G.W."/>
        </authorList>
    </citation>
    <scope>NUCLEOTIDE SEQUENCE [LARGE SCALE GENOMIC DNA]</scope>
</reference>